<keyword evidence="1" id="KW-0812">Transmembrane</keyword>
<accession>A0ABR9BJW2</accession>
<dbReference type="RefSeq" id="WP_192015611.1">
    <property type="nucleotide sequence ID" value="NZ_JACYTP010000004.1"/>
</dbReference>
<dbReference type="Proteomes" id="UP000649768">
    <property type="component" value="Unassembled WGS sequence"/>
</dbReference>
<comment type="caution">
    <text evidence="2">The sequence shown here is derived from an EMBL/GenBank/DDBJ whole genome shotgun (WGS) entry which is preliminary data.</text>
</comment>
<protein>
    <recommendedName>
        <fullName evidence="4">Solute-binding protein family 3/N-terminal domain-containing protein</fullName>
    </recommendedName>
</protein>
<name>A0ABR9BJW2_9GAMM</name>
<gene>
    <name evidence="2" type="ORF">IFO68_09120</name>
</gene>
<evidence type="ECO:0000313" key="2">
    <source>
        <dbReference type="EMBL" id="MBD8512851.1"/>
    </source>
</evidence>
<evidence type="ECO:0000256" key="1">
    <source>
        <dbReference type="SAM" id="Phobius"/>
    </source>
</evidence>
<evidence type="ECO:0000313" key="3">
    <source>
        <dbReference type="Proteomes" id="UP000649768"/>
    </source>
</evidence>
<sequence length="292" mass="32309">MDAVKRQTRLFTAQWVGKLHLFIEQQWRGKLLYLGAQSAVVLAVLLLLVWSLSPASPVATMSAYNQVSCRDIGAAQGRTNATEPLRVFTPVHQLALPILKKLCSQPAIQSAYAGVSVFWQSRSEFVPAQIYSQFYDVMWGRDYVLNGMSPSYLDYYQPVLILPSYDVYWYARSADFRGTKDDFTQMTLGLLDDPFSLSGYQLPMNQLNSLQLAADSVHIAFYPSRQALAEALLAGQVDVVADTSFSTLSQSSAVLSKVMIASQVYSGAWYASSRVSSPQSLIAIKDGLSSLR</sequence>
<keyword evidence="1" id="KW-1133">Transmembrane helix</keyword>
<keyword evidence="1" id="KW-0472">Membrane</keyword>
<reference evidence="2 3" key="1">
    <citation type="submission" date="2020-09" db="EMBL/GenBank/DDBJ databases">
        <title>Photobacterium sp. CAU 1568 isolated from sand of Sido Beach.</title>
        <authorList>
            <person name="Kim W."/>
        </authorList>
    </citation>
    <scope>NUCLEOTIDE SEQUENCE [LARGE SCALE GENOMIC DNA]</scope>
    <source>
        <strain evidence="2 3">CAU 1568</strain>
    </source>
</reference>
<feature type="transmembrane region" description="Helical" evidence="1">
    <location>
        <begin position="31"/>
        <end position="52"/>
    </location>
</feature>
<organism evidence="2 3">
    <name type="scientific">Photobacterium arenosum</name>
    <dbReference type="NCBI Taxonomy" id="2774143"/>
    <lineage>
        <taxon>Bacteria</taxon>
        <taxon>Pseudomonadati</taxon>
        <taxon>Pseudomonadota</taxon>
        <taxon>Gammaproteobacteria</taxon>
        <taxon>Vibrionales</taxon>
        <taxon>Vibrionaceae</taxon>
        <taxon>Photobacterium</taxon>
    </lineage>
</organism>
<dbReference type="EMBL" id="JACYTP010000004">
    <property type="protein sequence ID" value="MBD8512851.1"/>
    <property type="molecule type" value="Genomic_DNA"/>
</dbReference>
<keyword evidence="3" id="KW-1185">Reference proteome</keyword>
<evidence type="ECO:0008006" key="4">
    <source>
        <dbReference type="Google" id="ProtNLM"/>
    </source>
</evidence>
<proteinExistence type="predicted"/>